<gene>
    <name evidence="5" type="ORF">HH213_04855</name>
</gene>
<evidence type="ECO:0000259" key="4">
    <source>
        <dbReference type="Pfam" id="PF00535"/>
    </source>
</evidence>
<organism evidence="5 6">
    <name type="scientific">Duganella dendranthematis</name>
    <dbReference type="NCBI Taxonomy" id="2728021"/>
    <lineage>
        <taxon>Bacteria</taxon>
        <taxon>Pseudomonadati</taxon>
        <taxon>Pseudomonadota</taxon>
        <taxon>Betaproteobacteria</taxon>
        <taxon>Burkholderiales</taxon>
        <taxon>Oxalobacteraceae</taxon>
        <taxon>Telluria group</taxon>
        <taxon>Duganella</taxon>
    </lineage>
</organism>
<feature type="domain" description="Glycosyltransferase 2-like" evidence="4">
    <location>
        <begin position="5"/>
        <end position="166"/>
    </location>
</feature>
<evidence type="ECO:0000256" key="2">
    <source>
        <dbReference type="ARBA" id="ARBA00022676"/>
    </source>
</evidence>
<reference evidence="5 6" key="1">
    <citation type="submission" date="2020-04" db="EMBL/GenBank/DDBJ databases">
        <title>Genome sequencing of novel species.</title>
        <authorList>
            <person name="Heo J."/>
            <person name="Kim S.-J."/>
            <person name="Kim J.-S."/>
            <person name="Hong S.-B."/>
            <person name="Kwon S.-W."/>
        </authorList>
    </citation>
    <scope>NUCLEOTIDE SEQUENCE [LARGE SCALE GENOMIC DNA]</scope>
    <source>
        <strain evidence="5 6">AF9R3</strain>
    </source>
</reference>
<dbReference type="PANTHER" id="PTHR43685:SF5">
    <property type="entry name" value="GLYCOSYLTRANSFERASE EPSE-RELATED"/>
    <property type="match status" value="1"/>
</dbReference>
<dbReference type="Gene3D" id="3.90.550.10">
    <property type="entry name" value="Spore Coat Polysaccharide Biosynthesis Protein SpsA, Chain A"/>
    <property type="match status" value="1"/>
</dbReference>
<dbReference type="SUPFAM" id="SSF53448">
    <property type="entry name" value="Nucleotide-diphospho-sugar transferases"/>
    <property type="match status" value="1"/>
</dbReference>
<dbReference type="InterPro" id="IPR050834">
    <property type="entry name" value="Glycosyltransf_2"/>
</dbReference>
<keyword evidence="3" id="KW-0808">Transferase</keyword>
<dbReference type="EMBL" id="CP051684">
    <property type="protein sequence ID" value="QJD89490.1"/>
    <property type="molecule type" value="Genomic_DNA"/>
</dbReference>
<evidence type="ECO:0000313" key="6">
    <source>
        <dbReference type="Proteomes" id="UP000503117"/>
    </source>
</evidence>
<dbReference type="PANTHER" id="PTHR43685">
    <property type="entry name" value="GLYCOSYLTRANSFERASE"/>
    <property type="match status" value="1"/>
</dbReference>
<proteinExistence type="inferred from homology"/>
<sequence length="296" mass="32914">MPAVTVLIPAHNAAATLAQTLDSLVAQTYRDFDVLIINDASADNTAELALGYRQQLAIEVVTLTENAGVAGALNHGLALIESPYIARLDADDMAFPQRLERQMAFLEANRDIAVCSSAMQMFFDDGKATEVLTKPQHDATIKTALLQYSALSHTASTFRKSFFDDVGVFDTRVDFAEDYDLWTRGALLGKRYTNLPDVLTHYRRHANSVSVQKMQLQYERDLIIKRKYITALLDGDAPDNLAEFFSLMTSFTSQEVAITVVEQSLPLLLKLGRRVPDPALFAEIVSKCIGRHLRNK</sequence>
<comment type="similarity">
    <text evidence="1">Belongs to the glycosyltransferase 2 family.</text>
</comment>
<dbReference type="Pfam" id="PF00535">
    <property type="entry name" value="Glycos_transf_2"/>
    <property type="match status" value="1"/>
</dbReference>
<evidence type="ECO:0000256" key="1">
    <source>
        <dbReference type="ARBA" id="ARBA00006739"/>
    </source>
</evidence>
<dbReference type="Proteomes" id="UP000503117">
    <property type="component" value="Chromosome"/>
</dbReference>
<keyword evidence="6" id="KW-1185">Reference proteome</keyword>
<keyword evidence="2" id="KW-0328">Glycosyltransferase</keyword>
<dbReference type="InterPro" id="IPR001173">
    <property type="entry name" value="Glyco_trans_2-like"/>
</dbReference>
<dbReference type="CDD" id="cd00761">
    <property type="entry name" value="Glyco_tranf_GTA_type"/>
    <property type="match status" value="1"/>
</dbReference>
<evidence type="ECO:0000256" key="3">
    <source>
        <dbReference type="ARBA" id="ARBA00022679"/>
    </source>
</evidence>
<dbReference type="RefSeq" id="WP_169111107.1">
    <property type="nucleotide sequence ID" value="NZ_CP051684.1"/>
</dbReference>
<evidence type="ECO:0000313" key="5">
    <source>
        <dbReference type="EMBL" id="QJD89490.1"/>
    </source>
</evidence>
<name>A0ABX6M5R4_9BURK</name>
<protein>
    <submittedName>
        <fullName evidence="5">Glycosyltransferase family 2 protein</fullName>
    </submittedName>
</protein>
<dbReference type="InterPro" id="IPR029044">
    <property type="entry name" value="Nucleotide-diphossugar_trans"/>
</dbReference>
<accession>A0ABX6M5R4</accession>